<feature type="transmembrane region" description="Helical" evidence="1">
    <location>
        <begin position="39"/>
        <end position="59"/>
    </location>
</feature>
<accession>A0A1J1IIS2</accession>
<keyword evidence="1" id="KW-0812">Transmembrane</keyword>
<keyword evidence="1" id="KW-0472">Membrane</keyword>
<organism evidence="2 3">
    <name type="scientific">Clunio marinus</name>
    <dbReference type="NCBI Taxonomy" id="568069"/>
    <lineage>
        <taxon>Eukaryota</taxon>
        <taxon>Metazoa</taxon>
        <taxon>Ecdysozoa</taxon>
        <taxon>Arthropoda</taxon>
        <taxon>Hexapoda</taxon>
        <taxon>Insecta</taxon>
        <taxon>Pterygota</taxon>
        <taxon>Neoptera</taxon>
        <taxon>Endopterygota</taxon>
        <taxon>Diptera</taxon>
        <taxon>Nematocera</taxon>
        <taxon>Chironomoidea</taxon>
        <taxon>Chironomidae</taxon>
        <taxon>Clunio</taxon>
    </lineage>
</organism>
<gene>
    <name evidence="2" type="ORF">CLUMA_CG013411</name>
</gene>
<evidence type="ECO:0000313" key="3">
    <source>
        <dbReference type="Proteomes" id="UP000183832"/>
    </source>
</evidence>
<evidence type="ECO:0000313" key="2">
    <source>
        <dbReference type="EMBL" id="CRL00133.1"/>
    </source>
</evidence>
<evidence type="ECO:0000256" key="1">
    <source>
        <dbReference type="SAM" id="Phobius"/>
    </source>
</evidence>
<keyword evidence="3" id="KW-1185">Reference proteome</keyword>
<reference evidence="2 3" key="1">
    <citation type="submission" date="2015-04" db="EMBL/GenBank/DDBJ databases">
        <authorList>
            <person name="Syromyatnikov M.Y."/>
            <person name="Popov V.N."/>
        </authorList>
    </citation>
    <scope>NUCLEOTIDE SEQUENCE [LARGE SCALE GENOMIC DNA]</scope>
</reference>
<proteinExistence type="predicted"/>
<dbReference type="AlphaFoldDB" id="A0A1J1IIS2"/>
<sequence>MNLPPHLHDFKTVRSQNSEESSTLDLISWLNRTYNCTSLIVLITNLVPVLTSASCVLIMKLDSDS</sequence>
<protein>
    <submittedName>
        <fullName evidence="2">CLUMA_CG013411, isoform A</fullName>
    </submittedName>
</protein>
<keyword evidence="1" id="KW-1133">Transmembrane helix</keyword>
<name>A0A1J1IIS2_9DIPT</name>
<dbReference type="Proteomes" id="UP000183832">
    <property type="component" value="Unassembled WGS sequence"/>
</dbReference>
<dbReference type="EMBL" id="CVRI01000054">
    <property type="protein sequence ID" value="CRL00133.1"/>
    <property type="molecule type" value="Genomic_DNA"/>
</dbReference>